<evidence type="ECO:0000313" key="2">
    <source>
        <dbReference type="Proteomes" id="UP001610063"/>
    </source>
</evidence>
<protein>
    <submittedName>
        <fullName evidence="1">LEA type 2 family protein</fullName>
    </submittedName>
</protein>
<dbReference type="PROSITE" id="PS51257">
    <property type="entry name" value="PROKAR_LIPOPROTEIN"/>
    <property type="match status" value="1"/>
</dbReference>
<organism evidence="1 2">
    <name type="scientific">Marinoscillum luteum</name>
    <dbReference type="NCBI Taxonomy" id="861051"/>
    <lineage>
        <taxon>Bacteria</taxon>
        <taxon>Pseudomonadati</taxon>
        <taxon>Bacteroidota</taxon>
        <taxon>Cytophagia</taxon>
        <taxon>Cytophagales</taxon>
        <taxon>Reichenbachiellaceae</taxon>
        <taxon>Marinoscillum</taxon>
    </lineage>
</organism>
<reference evidence="1 2" key="1">
    <citation type="journal article" date="2013" name="Int. J. Syst. Evol. Microbiol.">
        <title>Marinoscillum luteum sp. nov., isolated from marine sediment.</title>
        <authorList>
            <person name="Cha I.T."/>
            <person name="Park S.J."/>
            <person name="Kim S.J."/>
            <person name="Kim J.G."/>
            <person name="Jung M.Y."/>
            <person name="Shin K.S."/>
            <person name="Kwon K.K."/>
            <person name="Yang S.H."/>
            <person name="Seo Y.S."/>
            <person name="Rhee S.K."/>
        </authorList>
    </citation>
    <scope>NUCLEOTIDE SEQUENCE [LARGE SCALE GENOMIC DNA]</scope>
    <source>
        <strain evidence="1 2">KCTC 23939</strain>
    </source>
</reference>
<gene>
    <name evidence="1" type="ORF">ACHKAR_03000</name>
</gene>
<dbReference type="EMBL" id="JBIPKE010000011">
    <property type="protein sequence ID" value="MFH6982386.1"/>
    <property type="molecule type" value="Genomic_DNA"/>
</dbReference>
<proteinExistence type="predicted"/>
<dbReference type="SUPFAM" id="SSF117070">
    <property type="entry name" value="LEA14-like"/>
    <property type="match status" value="1"/>
</dbReference>
<accession>A0ABW7N4M3</accession>
<evidence type="ECO:0000313" key="1">
    <source>
        <dbReference type="EMBL" id="MFH6982386.1"/>
    </source>
</evidence>
<dbReference type="Gene3D" id="2.60.40.1820">
    <property type="match status" value="1"/>
</dbReference>
<dbReference type="RefSeq" id="WP_395416112.1">
    <property type="nucleotide sequence ID" value="NZ_JBIPKE010000011.1"/>
</dbReference>
<keyword evidence="2" id="KW-1185">Reference proteome</keyword>
<name>A0ABW7N4M3_9BACT</name>
<sequence>MKNAIIVATLLFLGACTRPEDAPQFIGIENIEVSKIMGTNAVLKAEAIFYNPNDVKMKLRKVNIDIELEGKKIGVINQEFTTKVPALSEFRVPLNASFDITEIGLLNGIISILGGKKVAVHYKGFVKVSVHGYPATVPIDFEEEVRM</sequence>
<dbReference type="Proteomes" id="UP001610063">
    <property type="component" value="Unassembled WGS sequence"/>
</dbReference>
<comment type="caution">
    <text evidence="1">The sequence shown here is derived from an EMBL/GenBank/DDBJ whole genome shotgun (WGS) entry which is preliminary data.</text>
</comment>